<feature type="compositionally biased region" description="Polar residues" evidence="3">
    <location>
        <begin position="204"/>
        <end position="213"/>
    </location>
</feature>
<evidence type="ECO:0000256" key="1">
    <source>
        <dbReference type="ARBA" id="ARBA00022737"/>
    </source>
</evidence>
<keyword evidence="5" id="KW-1185">Reference proteome</keyword>
<dbReference type="PRINTS" id="PR00929">
    <property type="entry name" value="ATHOOK"/>
</dbReference>
<dbReference type="Proteomes" id="UP001150904">
    <property type="component" value="Unassembled WGS sequence"/>
</dbReference>
<feature type="region of interest" description="Disordered" evidence="3">
    <location>
        <begin position="341"/>
        <end position="381"/>
    </location>
</feature>
<dbReference type="OrthoDB" id="2384350at2759"/>
<name>A0A9W9MIH4_9EURO</name>
<feature type="compositionally biased region" description="Polar residues" evidence="3">
    <location>
        <begin position="368"/>
        <end position="378"/>
    </location>
</feature>
<organism evidence="4 5">
    <name type="scientific">Penicillium cinerascens</name>
    <dbReference type="NCBI Taxonomy" id="70096"/>
    <lineage>
        <taxon>Eukaryota</taxon>
        <taxon>Fungi</taxon>
        <taxon>Dikarya</taxon>
        <taxon>Ascomycota</taxon>
        <taxon>Pezizomycotina</taxon>
        <taxon>Eurotiomycetes</taxon>
        <taxon>Eurotiomycetidae</taxon>
        <taxon>Eurotiales</taxon>
        <taxon>Aspergillaceae</taxon>
        <taxon>Penicillium</taxon>
    </lineage>
</organism>
<dbReference type="GO" id="GO:0000785">
    <property type="term" value="C:chromatin"/>
    <property type="evidence" value="ECO:0007669"/>
    <property type="project" value="InterPro"/>
</dbReference>
<evidence type="ECO:0000256" key="2">
    <source>
        <dbReference type="ARBA" id="ARBA00023125"/>
    </source>
</evidence>
<dbReference type="GO" id="GO:0005634">
    <property type="term" value="C:nucleus"/>
    <property type="evidence" value="ECO:0007669"/>
    <property type="project" value="InterPro"/>
</dbReference>
<dbReference type="PRINTS" id="PR00930">
    <property type="entry name" value="HIGHMOBLTYIY"/>
</dbReference>
<protein>
    <submittedName>
        <fullName evidence="4">Uncharacterized protein</fullName>
    </submittedName>
</protein>
<feature type="compositionally biased region" description="Low complexity" evidence="3">
    <location>
        <begin position="39"/>
        <end position="49"/>
    </location>
</feature>
<dbReference type="InterPro" id="IPR017956">
    <property type="entry name" value="AT_hook_DNA-bd_motif"/>
</dbReference>
<feature type="region of interest" description="Disordered" evidence="3">
    <location>
        <begin position="1"/>
        <end position="299"/>
    </location>
</feature>
<keyword evidence="2" id="KW-0238">DNA-binding</keyword>
<dbReference type="AlphaFoldDB" id="A0A9W9MIH4"/>
<evidence type="ECO:0000313" key="4">
    <source>
        <dbReference type="EMBL" id="KAJ5201953.1"/>
    </source>
</evidence>
<comment type="caution">
    <text evidence="4">The sequence shown here is derived from an EMBL/GenBank/DDBJ whole genome shotgun (WGS) entry which is preliminary data.</text>
</comment>
<feature type="compositionally biased region" description="Low complexity" evidence="3">
    <location>
        <begin position="74"/>
        <end position="88"/>
    </location>
</feature>
<feature type="compositionally biased region" description="Basic and acidic residues" evidence="3">
    <location>
        <begin position="101"/>
        <end position="119"/>
    </location>
</feature>
<dbReference type="InterPro" id="IPR000116">
    <property type="entry name" value="HMGA"/>
</dbReference>
<accession>A0A9W9MIH4</accession>
<reference evidence="4" key="1">
    <citation type="submission" date="2022-12" db="EMBL/GenBank/DDBJ databases">
        <authorList>
            <person name="Petersen C."/>
        </authorList>
    </citation>
    <scope>NUCLEOTIDE SEQUENCE</scope>
    <source>
        <strain evidence="4">IBT 15544</strain>
    </source>
</reference>
<dbReference type="RefSeq" id="XP_058307869.1">
    <property type="nucleotide sequence ID" value="XM_058453678.1"/>
</dbReference>
<proteinExistence type="predicted"/>
<dbReference type="GO" id="GO:0003677">
    <property type="term" value="F:DNA binding"/>
    <property type="evidence" value="ECO:0007669"/>
    <property type="project" value="UniProtKB-KW"/>
</dbReference>
<gene>
    <name evidence="4" type="ORF">N7498_006616</name>
</gene>
<evidence type="ECO:0000256" key="3">
    <source>
        <dbReference type="SAM" id="MobiDB-lite"/>
    </source>
</evidence>
<reference evidence="4" key="2">
    <citation type="journal article" date="2023" name="IMA Fungus">
        <title>Comparative genomic study of the Penicillium genus elucidates a diverse pangenome and 15 lateral gene transfer events.</title>
        <authorList>
            <person name="Petersen C."/>
            <person name="Sorensen T."/>
            <person name="Nielsen M.R."/>
            <person name="Sondergaard T.E."/>
            <person name="Sorensen J.L."/>
            <person name="Fitzpatrick D.A."/>
            <person name="Frisvad J.C."/>
            <person name="Nielsen K.L."/>
        </authorList>
    </citation>
    <scope>NUCLEOTIDE SEQUENCE</scope>
    <source>
        <strain evidence="4">IBT 15544</strain>
    </source>
</reference>
<evidence type="ECO:0000313" key="5">
    <source>
        <dbReference type="Proteomes" id="UP001150904"/>
    </source>
</evidence>
<dbReference type="GeneID" id="83180979"/>
<keyword evidence="1" id="KW-0677">Repeat</keyword>
<dbReference type="GO" id="GO:0006355">
    <property type="term" value="P:regulation of DNA-templated transcription"/>
    <property type="evidence" value="ECO:0007669"/>
    <property type="project" value="InterPro"/>
</dbReference>
<dbReference type="EMBL" id="JAPQKR010000013">
    <property type="protein sequence ID" value="KAJ5201953.1"/>
    <property type="molecule type" value="Genomic_DNA"/>
</dbReference>
<sequence>MARAAVLPPSPVKRGARTAPRTTLTKTTASSNAKKKAPARAPAKSAPLSDSDDTEDELGMMMKEQQPPARPRGRPAARPAGRPAAKPTARGKKATPPPAAEESHAESDDDEAAKPEPPKKRVGRPRKNPLPEEPAVGKTETAPKPRGRPKGSQNAPKTAATRKNIRKAAEVETTQDDSEPKKIIVNPNVIRSNILRGPAKKKTVTFQDVSGQGSEDEQPAVPADGRKKTATKGADKAGLGATPVRKNATTVGRGRKPATAKKGASQPLSPKKAKQMAKSLSAYASSDGEEDELSAAKDDIKSPLKLVVHSPTKDTPENMGLASPVRKINFTPKKVFSIVDENGEPKLPTPKHGSAATGLSSPVRRINFTPNHSRNATADNGHLALPVGKSINFSDSVFMSSPARRPEASPFQFNLRDTPQRWPFKVCPGA</sequence>
<feature type="compositionally biased region" description="Low complexity" evidence="3">
    <location>
        <begin position="17"/>
        <end position="32"/>
    </location>
</feature>